<dbReference type="EMBL" id="JANBPU010000279">
    <property type="protein sequence ID" value="KAJ1913208.1"/>
    <property type="molecule type" value="Genomic_DNA"/>
</dbReference>
<dbReference type="Proteomes" id="UP001150538">
    <property type="component" value="Unassembled WGS sequence"/>
</dbReference>
<dbReference type="InterPro" id="IPR012341">
    <property type="entry name" value="6hp_glycosidase-like_sf"/>
</dbReference>
<dbReference type="PROSITE" id="PS00927">
    <property type="entry name" value="TREHALASE_1"/>
    <property type="match status" value="1"/>
</dbReference>
<dbReference type="AlphaFoldDB" id="A0A9W7ZUG3"/>
<evidence type="ECO:0000256" key="3">
    <source>
        <dbReference type="ARBA" id="ARBA00023295"/>
    </source>
</evidence>
<organism evidence="5 6">
    <name type="scientific">Mycoemilia scoparia</name>
    <dbReference type="NCBI Taxonomy" id="417184"/>
    <lineage>
        <taxon>Eukaryota</taxon>
        <taxon>Fungi</taxon>
        <taxon>Fungi incertae sedis</taxon>
        <taxon>Zoopagomycota</taxon>
        <taxon>Kickxellomycotina</taxon>
        <taxon>Kickxellomycetes</taxon>
        <taxon>Kickxellales</taxon>
        <taxon>Kickxellaceae</taxon>
        <taxon>Mycoemilia</taxon>
    </lineage>
</organism>
<comment type="similarity">
    <text evidence="1 4">Belongs to the glycosyl hydrolase 37 family.</text>
</comment>
<evidence type="ECO:0000313" key="5">
    <source>
        <dbReference type="EMBL" id="KAJ1913208.1"/>
    </source>
</evidence>
<dbReference type="OrthoDB" id="3542292at2759"/>
<dbReference type="GO" id="GO:0005993">
    <property type="term" value="P:trehalose catabolic process"/>
    <property type="evidence" value="ECO:0007669"/>
    <property type="project" value="TreeGrafter"/>
</dbReference>
<keyword evidence="3 4" id="KW-0326">Glycosidase</keyword>
<dbReference type="EC" id="3.2.1.28" evidence="4"/>
<dbReference type="PANTHER" id="PTHR23403:SF1">
    <property type="entry name" value="TREHALASE"/>
    <property type="match status" value="1"/>
</dbReference>
<dbReference type="InterPro" id="IPR008928">
    <property type="entry name" value="6-hairpin_glycosidase_sf"/>
</dbReference>
<dbReference type="Pfam" id="PF01204">
    <property type="entry name" value="Trehalase"/>
    <property type="match status" value="2"/>
</dbReference>
<proteinExistence type="inferred from homology"/>
<accession>A0A9W7ZUG3</accession>
<name>A0A9W7ZUG3_9FUNG</name>
<dbReference type="PRINTS" id="PR00744">
    <property type="entry name" value="GLHYDRLASE37"/>
</dbReference>
<keyword evidence="6" id="KW-1185">Reference proteome</keyword>
<reference evidence="5" key="1">
    <citation type="submission" date="2022-07" db="EMBL/GenBank/DDBJ databases">
        <title>Phylogenomic reconstructions and comparative analyses of Kickxellomycotina fungi.</title>
        <authorList>
            <person name="Reynolds N.K."/>
            <person name="Stajich J.E."/>
            <person name="Barry K."/>
            <person name="Grigoriev I.V."/>
            <person name="Crous P."/>
            <person name="Smith M.E."/>
        </authorList>
    </citation>
    <scope>NUCLEOTIDE SEQUENCE</scope>
    <source>
        <strain evidence="5">NBRC 100468</strain>
    </source>
</reference>
<dbReference type="GO" id="GO:0004555">
    <property type="term" value="F:alpha,alpha-trehalase activity"/>
    <property type="evidence" value="ECO:0007669"/>
    <property type="project" value="UniProtKB-EC"/>
</dbReference>
<evidence type="ECO:0000256" key="4">
    <source>
        <dbReference type="RuleBase" id="RU361180"/>
    </source>
</evidence>
<keyword evidence="2 4" id="KW-0378">Hydrolase</keyword>
<evidence type="ECO:0000256" key="1">
    <source>
        <dbReference type="ARBA" id="ARBA00005615"/>
    </source>
</evidence>
<dbReference type="PANTHER" id="PTHR23403">
    <property type="entry name" value="TREHALASE"/>
    <property type="match status" value="1"/>
</dbReference>
<dbReference type="Gene3D" id="1.50.10.10">
    <property type="match status" value="1"/>
</dbReference>
<protein>
    <recommendedName>
        <fullName evidence="4">Trehalase</fullName>
        <ecNumber evidence="4">3.2.1.28</ecNumber>
    </recommendedName>
    <alternativeName>
        <fullName evidence="4">Alpha-trehalose glucohydrolase</fullName>
    </alternativeName>
</protein>
<dbReference type="PROSITE" id="PS00928">
    <property type="entry name" value="TREHALASE_2"/>
    <property type="match status" value="1"/>
</dbReference>
<comment type="caution">
    <text evidence="5">The sequence shown here is derived from an EMBL/GenBank/DDBJ whole genome shotgun (WGS) entry which is preliminary data.</text>
</comment>
<gene>
    <name evidence="5" type="ORF">H4219_005306</name>
</gene>
<sequence length="659" mass="74122">MILDNAVLGKAVTAVLLSLFITDIASLGVFAKALPVNHQKSFLSPDLQRQLEQQRRQNITPELTCDSPIFCSGPLLQAVQLSGIFPDDKTFVDKPTLRPESEVLAAFRDLPNPPSRQDIQSFVDTYFGDEYSIIKPAQLDDFNPNPNFLKSSQIRDQYLSGFGGIVHNFWTELAREQDLSGLCDGCVTSVLPIKRKFVVPGGRFREFYYWDSYFIIEGLLVSELYDMAKDMLLNFFDLFDQVGGQTGFIPNGARTYFLNRSQPPFLSLMVDIYYQATGDKEILEKAMPILIREHDFWVNNRSITIKDPERFGQDREFNFFIFNVTNAEPRPEGYSVDYYAARNATSGANFTSAAAALQQQQYLYAQYASGAESGEDFTARWSRDPGLPNQMSLRSLQVNKIIPPELNSLIYALETNIGKFGRILGPKYKKVSLKYQNLAANLRKDMTDFMLNNSTGLFDDWNIEDGKFTGIYSVNNIWPYWQFGKDFGNTRLMKMAFSNFAALVYKFPGGVPTTLIDSGLQWDFPDAWPPHQYIVIRALQQILEGVGNSTNNNNSNRDLSIPMANDVPLRAAQNYINNIFCSWYATGGSIPGVLDKLPSANDTGHIYEKYDATVVGQPAGGGEYTVQVGFGWSNGVALWALKNFGENLSRPNCTEFSNN</sequence>
<dbReference type="InterPro" id="IPR018232">
    <property type="entry name" value="Glyco_hydro_37_CS"/>
</dbReference>
<comment type="catalytic activity">
    <reaction evidence="4">
        <text>alpha,alpha-trehalose + H2O = alpha-D-glucose + beta-D-glucose</text>
        <dbReference type="Rhea" id="RHEA:32675"/>
        <dbReference type="ChEBI" id="CHEBI:15377"/>
        <dbReference type="ChEBI" id="CHEBI:15903"/>
        <dbReference type="ChEBI" id="CHEBI:16551"/>
        <dbReference type="ChEBI" id="CHEBI:17925"/>
        <dbReference type="EC" id="3.2.1.28"/>
    </reaction>
</comment>
<dbReference type="SUPFAM" id="SSF48208">
    <property type="entry name" value="Six-hairpin glycosidases"/>
    <property type="match status" value="1"/>
</dbReference>
<evidence type="ECO:0000256" key="2">
    <source>
        <dbReference type="ARBA" id="ARBA00022801"/>
    </source>
</evidence>
<evidence type="ECO:0000313" key="6">
    <source>
        <dbReference type="Proteomes" id="UP001150538"/>
    </source>
</evidence>
<dbReference type="InterPro" id="IPR001661">
    <property type="entry name" value="Glyco_hydro_37"/>
</dbReference>